<evidence type="ECO:0000256" key="1">
    <source>
        <dbReference type="SAM" id="MobiDB-lite"/>
    </source>
</evidence>
<sequence length="171" mass="18780">MKLDRDSEARREQPTGPANTEAYRQTGGFRLEAGDLNFDSRRRPSSVRGSLGLIGPGTPGSKSLFAAETFLWRSRRRILDRSHEGIVGEKGRGQRPGGINYQRRGFAEDEVLEGGCPGDSAEIPARTFRPASLRDQGRTDWGLRHPEKRNDQFRGVAAGSGQENVGRSSGI</sequence>
<keyword evidence="3" id="KW-1185">Reference proteome</keyword>
<gene>
    <name evidence="2" type="ORF">H6P81_000390</name>
</gene>
<dbReference type="AlphaFoldDB" id="A0AAV7F7W8"/>
<proteinExistence type="predicted"/>
<comment type="caution">
    <text evidence="2">The sequence shown here is derived from an EMBL/GenBank/DDBJ whole genome shotgun (WGS) entry which is preliminary data.</text>
</comment>
<evidence type="ECO:0000313" key="3">
    <source>
        <dbReference type="Proteomes" id="UP000825729"/>
    </source>
</evidence>
<feature type="compositionally biased region" description="Basic and acidic residues" evidence="1">
    <location>
        <begin position="135"/>
        <end position="152"/>
    </location>
</feature>
<dbReference type="EMBL" id="JAINDJ010000002">
    <property type="protein sequence ID" value="KAG9455882.1"/>
    <property type="molecule type" value="Genomic_DNA"/>
</dbReference>
<dbReference type="Proteomes" id="UP000825729">
    <property type="component" value="Unassembled WGS sequence"/>
</dbReference>
<reference evidence="2 3" key="1">
    <citation type="submission" date="2021-07" db="EMBL/GenBank/DDBJ databases">
        <title>The Aristolochia fimbriata genome: insights into angiosperm evolution, floral development and chemical biosynthesis.</title>
        <authorList>
            <person name="Jiao Y."/>
        </authorList>
    </citation>
    <scope>NUCLEOTIDE SEQUENCE [LARGE SCALE GENOMIC DNA]</scope>
    <source>
        <strain evidence="2">IBCAS-2021</strain>
        <tissue evidence="2">Leaf</tissue>
    </source>
</reference>
<feature type="compositionally biased region" description="Polar residues" evidence="1">
    <location>
        <begin position="161"/>
        <end position="171"/>
    </location>
</feature>
<evidence type="ECO:0000313" key="2">
    <source>
        <dbReference type="EMBL" id="KAG9455882.1"/>
    </source>
</evidence>
<feature type="compositionally biased region" description="Basic and acidic residues" evidence="1">
    <location>
        <begin position="1"/>
        <end position="13"/>
    </location>
</feature>
<name>A0AAV7F7W8_ARIFI</name>
<organism evidence="2 3">
    <name type="scientific">Aristolochia fimbriata</name>
    <name type="common">White veined hardy Dutchman's pipe vine</name>
    <dbReference type="NCBI Taxonomy" id="158543"/>
    <lineage>
        <taxon>Eukaryota</taxon>
        <taxon>Viridiplantae</taxon>
        <taxon>Streptophyta</taxon>
        <taxon>Embryophyta</taxon>
        <taxon>Tracheophyta</taxon>
        <taxon>Spermatophyta</taxon>
        <taxon>Magnoliopsida</taxon>
        <taxon>Magnoliidae</taxon>
        <taxon>Piperales</taxon>
        <taxon>Aristolochiaceae</taxon>
        <taxon>Aristolochia</taxon>
    </lineage>
</organism>
<feature type="region of interest" description="Disordered" evidence="1">
    <location>
        <begin position="1"/>
        <end position="58"/>
    </location>
</feature>
<protein>
    <submittedName>
        <fullName evidence="2">Uncharacterized protein</fullName>
    </submittedName>
</protein>
<feature type="region of interest" description="Disordered" evidence="1">
    <location>
        <begin position="114"/>
        <end position="171"/>
    </location>
</feature>
<accession>A0AAV7F7W8</accession>